<keyword evidence="1" id="KW-0472">Membrane</keyword>
<evidence type="ECO:0000313" key="4">
    <source>
        <dbReference type="Proteomes" id="UP000593802"/>
    </source>
</evidence>
<feature type="transmembrane region" description="Helical" evidence="1">
    <location>
        <begin position="28"/>
        <end position="51"/>
    </location>
</feature>
<dbReference type="KEGG" id="eff:skT53_21520"/>
<keyword evidence="4" id="KW-1185">Reference proteome</keyword>
<accession>A0A7I8DAZ6</accession>
<dbReference type="PANTHER" id="PTHR34351">
    <property type="entry name" value="SLR1927 PROTEIN-RELATED"/>
    <property type="match status" value="1"/>
</dbReference>
<reference evidence="3 4" key="1">
    <citation type="submission" date="2020-08" db="EMBL/GenBank/DDBJ databases">
        <title>Complete Genome Sequence of Effusibacillus dendaii Strain skT53, Isolated from Farmland soil.</title>
        <authorList>
            <person name="Konishi T."/>
            <person name="Kawasaki H."/>
        </authorList>
    </citation>
    <scope>NUCLEOTIDE SEQUENCE [LARGE SCALE GENOMIC DNA]</scope>
    <source>
        <strain evidence="4">skT53</strain>
    </source>
</reference>
<dbReference type="Pfam" id="PF01882">
    <property type="entry name" value="DUF58"/>
    <property type="match status" value="1"/>
</dbReference>
<proteinExistence type="predicted"/>
<sequence>MVRTLIHVLLWAISLVAAYLYARFQGGFASWFLLSATSVIAVYEFLTRLLAGRGMRSRRFLSATGLTAGQDLDVELDVQFANRWPVVWLAIEDQIPRELQIRGAVNRRIFFPGFQTKLWMRYKISNLQRGKYTFGDTVFRTSDIFGFERRKMVHRRNDSITVYPKMVPIHTWNTVNRLNNGLSFAQNQAVEDTVNVLGIREYAPGDRLSQIHWRTTAKTGRLMTKEFEWHSTNEWVLFFNRNAEDFAAESLITFETAVTVAASLMRYGLHKKHAVGLVSYGKERMAIPPYRSQDQFLKVLDHLAVVQPDSELPFTAVLLRELAYLPKGATAVLITPVIGDELVKVMDLLHYRRIKSELFLLKSHSHLSERERTCLVKLEKYGVLTHLIGSEQDLAGTIGGATVRAANN</sequence>
<dbReference type="AlphaFoldDB" id="A0A7I8DAZ6"/>
<evidence type="ECO:0000256" key="1">
    <source>
        <dbReference type="SAM" id="Phobius"/>
    </source>
</evidence>
<keyword evidence="1" id="KW-0812">Transmembrane</keyword>
<dbReference type="InterPro" id="IPR002881">
    <property type="entry name" value="DUF58"/>
</dbReference>
<dbReference type="EMBL" id="AP023366">
    <property type="protein sequence ID" value="BCJ87167.1"/>
    <property type="molecule type" value="Genomic_DNA"/>
</dbReference>
<protein>
    <recommendedName>
        <fullName evidence="2">DUF58 domain-containing protein</fullName>
    </recommendedName>
</protein>
<gene>
    <name evidence="3" type="primary">yeaD</name>
    <name evidence="3" type="ORF">skT53_21520</name>
</gene>
<dbReference type="PANTHER" id="PTHR34351:SF2">
    <property type="entry name" value="DUF58 DOMAIN-CONTAINING PROTEIN"/>
    <property type="match status" value="1"/>
</dbReference>
<dbReference type="Proteomes" id="UP000593802">
    <property type="component" value="Chromosome"/>
</dbReference>
<name>A0A7I8DAZ6_9BACL</name>
<evidence type="ECO:0000313" key="3">
    <source>
        <dbReference type="EMBL" id="BCJ87167.1"/>
    </source>
</evidence>
<keyword evidence="1" id="KW-1133">Transmembrane helix</keyword>
<dbReference type="RefSeq" id="WP_200756879.1">
    <property type="nucleotide sequence ID" value="NZ_AP023366.1"/>
</dbReference>
<feature type="domain" description="DUF58" evidence="2">
    <location>
        <begin position="199"/>
        <end position="347"/>
    </location>
</feature>
<organism evidence="3 4">
    <name type="scientific">Effusibacillus dendaii</name>
    <dbReference type="NCBI Taxonomy" id="2743772"/>
    <lineage>
        <taxon>Bacteria</taxon>
        <taxon>Bacillati</taxon>
        <taxon>Bacillota</taxon>
        <taxon>Bacilli</taxon>
        <taxon>Bacillales</taxon>
        <taxon>Alicyclobacillaceae</taxon>
        <taxon>Effusibacillus</taxon>
    </lineage>
</organism>
<evidence type="ECO:0000259" key="2">
    <source>
        <dbReference type="Pfam" id="PF01882"/>
    </source>
</evidence>